<proteinExistence type="predicted"/>
<evidence type="ECO:0000313" key="2">
    <source>
        <dbReference type="EMBL" id="EGT42160.1"/>
    </source>
</evidence>
<evidence type="ECO:0000259" key="1">
    <source>
        <dbReference type="Pfam" id="PF23051"/>
    </source>
</evidence>
<gene>
    <name evidence="2" type="ORF">CAEBREN_16584</name>
</gene>
<dbReference type="InParanoid" id="G0P100"/>
<evidence type="ECO:0000313" key="3">
    <source>
        <dbReference type="Proteomes" id="UP000008068"/>
    </source>
</evidence>
<dbReference type="AlphaFoldDB" id="G0P100"/>
<dbReference type="HOGENOM" id="CLU_2335482_0_0_1"/>
<feature type="domain" description="DUF7040" evidence="1">
    <location>
        <begin position="34"/>
        <end position="89"/>
    </location>
</feature>
<dbReference type="Proteomes" id="UP000008068">
    <property type="component" value="Unassembled WGS sequence"/>
</dbReference>
<keyword evidence="3" id="KW-1185">Reference proteome</keyword>
<accession>G0P100</accession>
<name>G0P100_CAEBE</name>
<protein>
    <recommendedName>
        <fullName evidence="1">DUF7040 domain-containing protein</fullName>
    </recommendedName>
</protein>
<sequence>METEKNLALLHYKNLRKIGVAAKDIAILTCYRAQTICNYLSFKEENESADEGIQINAIVRLRSNYADFKNMYPNEGFFSLHEVQQIKYKKSDLCLFCN</sequence>
<dbReference type="EMBL" id="GL380006">
    <property type="protein sequence ID" value="EGT42160.1"/>
    <property type="molecule type" value="Genomic_DNA"/>
</dbReference>
<dbReference type="Pfam" id="PF23051">
    <property type="entry name" value="DUF7040"/>
    <property type="match status" value="1"/>
</dbReference>
<dbReference type="InterPro" id="IPR055468">
    <property type="entry name" value="DUF7040"/>
</dbReference>
<organism evidence="3">
    <name type="scientific">Caenorhabditis brenneri</name>
    <name type="common">Nematode worm</name>
    <dbReference type="NCBI Taxonomy" id="135651"/>
    <lineage>
        <taxon>Eukaryota</taxon>
        <taxon>Metazoa</taxon>
        <taxon>Ecdysozoa</taxon>
        <taxon>Nematoda</taxon>
        <taxon>Chromadorea</taxon>
        <taxon>Rhabditida</taxon>
        <taxon>Rhabditina</taxon>
        <taxon>Rhabditomorpha</taxon>
        <taxon>Rhabditoidea</taxon>
        <taxon>Rhabditidae</taxon>
        <taxon>Peloderinae</taxon>
        <taxon>Caenorhabditis</taxon>
    </lineage>
</organism>
<reference evidence="3" key="1">
    <citation type="submission" date="2011-07" db="EMBL/GenBank/DDBJ databases">
        <authorList>
            <consortium name="Caenorhabditis brenneri Sequencing and Analysis Consortium"/>
            <person name="Wilson R.K."/>
        </authorList>
    </citation>
    <scope>NUCLEOTIDE SEQUENCE [LARGE SCALE GENOMIC DNA]</scope>
    <source>
        <strain evidence="3">PB2801</strain>
    </source>
</reference>